<dbReference type="Pfam" id="PF00636">
    <property type="entry name" value="Ribonuclease_3"/>
    <property type="match status" value="1"/>
</dbReference>
<dbReference type="EMBL" id="JAVRRJ010000005">
    <property type="protein sequence ID" value="KAK5084719.1"/>
    <property type="molecule type" value="Genomic_DNA"/>
</dbReference>
<dbReference type="PANTHER" id="PTHR11207:SF0">
    <property type="entry name" value="RIBONUCLEASE 3"/>
    <property type="match status" value="1"/>
</dbReference>
<sequence length="348" mass="39532">MYRTPNSNHPPSHKRKADHRSPEDGQIQKKRRSEDRPSSNGGLPQELPPLPSISRQYEKAVFTHASTAAQTEHSVNYERLEFLGDAQLEHIASVIIFERFQTSTPGKMSSIREALVNNESLAKFTRAYGLDQRLKISVGDYQPREWNKIHGDLFEAYVAAVILSEVDPHVGFDTATRWLSQLWEPTLKQLGLKIMAPRDILSKEQLAKAVLVKGAKVSYVDEKDPVMFKAQGKQMYFIGAYLTGLGYDNQHLGSGQGESKAEAGQNAAKNALLNPMLEDIKAKRAKFLEEKERQDRVQEEKEKVEEAKRKEERDKRNAEMEKKKQEKARREQAKPELDDLAGSHKSPK</sequence>
<dbReference type="GO" id="GO:0004525">
    <property type="term" value="F:ribonuclease III activity"/>
    <property type="evidence" value="ECO:0007669"/>
    <property type="project" value="InterPro"/>
</dbReference>
<dbReference type="CDD" id="cd00593">
    <property type="entry name" value="RIBOc"/>
    <property type="match status" value="1"/>
</dbReference>
<dbReference type="SUPFAM" id="SSF69065">
    <property type="entry name" value="RNase III domain-like"/>
    <property type="match status" value="1"/>
</dbReference>
<reference evidence="4 5" key="1">
    <citation type="submission" date="2023-08" db="EMBL/GenBank/DDBJ databases">
        <title>Black Yeasts Isolated from many extreme environments.</title>
        <authorList>
            <person name="Coleine C."/>
            <person name="Stajich J.E."/>
            <person name="Selbmann L."/>
        </authorList>
    </citation>
    <scope>NUCLEOTIDE SEQUENCE [LARGE SCALE GENOMIC DNA]</scope>
    <source>
        <strain evidence="4 5">CCFEE 5910</strain>
    </source>
</reference>
<dbReference type="Proteomes" id="UP001309876">
    <property type="component" value="Unassembled WGS sequence"/>
</dbReference>
<feature type="region of interest" description="Disordered" evidence="2">
    <location>
        <begin position="1"/>
        <end position="50"/>
    </location>
</feature>
<evidence type="ECO:0000256" key="1">
    <source>
        <dbReference type="ARBA" id="ARBA00022884"/>
    </source>
</evidence>
<comment type="caution">
    <text evidence="4">The sequence shown here is derived from an EMBL/GenBank/DDBJ whole genome shotgun (WGS) entry which is preliminary data.</text>
</comment>
<dbReference type="GO" id="GO:0006369">
    <property type="term" value="P:termination of RNA polymerase II transcription"/>
    <property type="evidence" value="ECO:0007669"/>
    <property type="project" value="TreeGrafter"/>
</dbReference>
<dbReference type="SMART" id="SM00535">
    <property type="entry name" value="RIBOc"/>
    <property type="match status" value="1"/>
</dbReference>
<feature type="region of interest" description="Disordered" evidence="2">
    <location>
        <begin position="290"/>
        <end position="348"/>
    </location>
</feature>
<dbReference type="PANTHER" id="PTHR11207">
    <property type="entry name" value="RIBONUCLEASE III"/>
    <property type="match status" value="1"/>
</dbReference>
<evidence type="ECO:0000259" key="3">
    <source>
        <dbReference type="PROSITE" id="PS50142"/>
    </source>
</evidence>
<gene>
    <name evidence="4" type="ORF">LTR05_005797</name>
</gene>
<organism evidence="4 5">
    <name type="scientific">Lithohypha guttulata</name>
    <dbReference type="NCBI Taxonomy" id="1690604"/>
    <lineage>
        <taxon>Eukaryota</taxon>
        <taxon>Fungi</taxon>
        <taxon>Dikarya</taxon>
        <taxon>Ascomycota</taxon>
        <taxon>Pezizomycotina</taxon>
        <taxon>Eurotiomycetes</taxon>
        <taxon>Chaetothyriomycetidae</taxon>
        <taxon>Chaetothyriales</taxon>
        <taxon>Trichomeriaceae</taxon>
        <taxon>Lithohypha</taxon>
    </lineage>
</organism>
<proteinExistence type="predicted"/>
<dbReference type="GO" id="GO:0006364">
    <property type="term" value="P:rRNA processing"/>
    <property type="evidence" value="ECO:0007669"/>
    <property type="project" value="TreeGrafter"/>
</dbReference>
<evidence type="ECO:0000313" key="4">
    <source>
        <dbReference type="EMBL" id="KAK5084719.1"/>
    </source>
</evidence>
<feature type="compositionally biased region" description="Basic and acidic residues" evidence="2">
    <location>
        <begin position="290"/>
        <end position="337"/>
    </location>
</feature>
<dbReference type="GO" id="GO:0003723">
    <property type="term" value="F:RNA binding"/>
    <property type="evidence" value="ECO:0007669"/>
    <property type="project" value="UniProtKB-KW"/>
</dbReference>
<dbReference type="GO" id="GO:0005654">
    <property type="term" value="C:nucleoplasm"/>
    <property type="evidence" value="ECO:0007669"/>
    <property type="project" value="TreeGrafter"/>
</dbReference>
<dbReference type="PROSITE" id="PS00517">
    <property type="entry name" value="RNASE_3_1"/>
    <property type="match status" value="1"/>
</dbReference>
<dbReference type="PROSITE" id="PS50142">
    <property type="entry name" value="RNASE_3_2"/>
    <property type="match status" value="1"/>
</dbReference>
<evidence type="ECO:0000313" key="5">
    <source>
        <dbReference type="Proteomes" id="UP001309876"/>
    </source>
</evidence>
<name>A0AAN7YAA5_9EURO</name>
<evidence type="ECO:0000256" key="2">
    <source>
        <dbReference type="SAM" id="MobiDB-lite"/>
    </source>
</evidence>
<feature type="compositionally biased region" description="Polar residues" evidence="2">
    <location>
        <begin position="1"/>
        <end position="10"/>
    </location>
</feature>
<dbReference type="Gene3D" id="1.10.1520.10">
    <property type="entry name" value="Ribonuclease III domain"/>
    <property type="match status" value="1"/>
</dbReference>
<keyword evidence="5" id="KW-1185">Reference proteome</keyword>
<dbReference type="Gene3D" id="3.30.160.20">
    <property type="match status" value="1"/>
</dbReference>
<protein>
    <recommendedName>
        <fullName evidence="3">RNase III domain-containing protein</fullName>
    </recommendedName>
</protein>
<feature type="compositionally biased region" description="Basic and acidic residues" evidence="2">
    <location>
        <begin position="19"/>
        <end position="37"/>
    </location>
</feature>
<dbReference type="AlphaFoldDB" id="A0AAN7YAA5"/>
<accession>A0AAN7YAA5</accession>
<dbReference type="InterPro" id="IPR000999">
    <property type="entry name" value="RNase_III_dom"/>
</dbReference>
<feature type="domain" description="RNase III" evidence="3">
    <location>
        <begin position="52"/>
        <end position="166"/>
    </location>
</feature>
<keyword evidence="1" id="KW-0694">RNA-binding</keyword>
<dbReference type="GO" id="GO:0034475">
    <property type="term" value="P:U4 snRNA 3'-end processing"/>
    <property type="evidence" value="ECO:0007669"/>
    <property type="project" value="TreeGrafter"/>
</dbReference>
<dbReference type="InterPro" id="IPR036389">
    <property type="entry name" value="RNase_III_sf"/>
</dbReference>
<dbReference type="SUPFAM" id="SSF54768">
    <property type="entry name" value="dsRNA-binding domain-like"/>
    <property type="match status" value="1"/>
</dbReference>